<sequence length="155" mass="16772">MKGGLAATSSVSSSASREEIERSLCRYGASDFGYMVNANRAVIAFAAPGRQVRFELLLPDPGAREFTHTPVRIEARTPTARDAAYEQVIRQWWRALALISNAKLEAFSSDVVEFESEFLAHIVLPGGQAVFDDVAPGIAAAYADGRVTPLLELVS</sequence>
<evidence type="ECO:0000313" key="1">
    <source>
        <dbReference type="EMBL" id="PPH79322.1"/>
    </source>
</evidence>
<protein>
    <submittedName>
        <fullName evidence="1">Uncharacterized protein</fullName>
    </submittedName>
</protein>
<accession>A0ABX5AGN9</accession>
<dbReference type="Proteomes" id="UP000239698">
    <property type="component" value="Unassembled WGS sequence"/>
</dbReference>
<gene>
    <name evidence="1" type="ORF">C5C40_03025</name>
</gene>
<reference evidence="1 2" key="1">
    <citation type="submission" date="2018-02" db="EMBL/GenBank/DDBJ databases">
        <title>Bacteriophage NCPPB3778 and a type I-E CRISPR drive the evolution of the US Biological Select Agent, Rathayibacter toxicus.</title>
        <authorList>
            <person name="Davis E.W.II."/>
            <person name="Tabima J.F."/>
            <person name="Weisberg A.J."/>
            <person name="Lopes L.D."/>
            <person name="Wiseman M.S."/>
            <person name="Wiseman M.S."/>
            <person name="Pupko T."/>
            <person name="Belcher M.S."/>
            <person name="Sechler A.J."/>
            <person name="Tancos M.A."/>
            <person name="Schroeder B.K."/>
            <person name="Murray T.D."/>
            <person name="Luster D.G."/>
            <person name="Schneider W.L."/>
            <person name="Rogers E."/>
            <person name="Andreote F.D."/>
            <person name="Grunwald N.J."/>
            <person name="Putnam M.L."/>
            <person name="Chang J.H."/>
        </authorList>
    </citation>
    <scope>NUCLEOTIDE SEQUENCE [LARGE SCALE GENOMIC DNA]</scope>
    <source>
        <strain evidence="1 2">AY1D6</strain>
    </source>
</reference>
<comment type="caution">
    <text evidence="1">The sequence shown here is derived from an EMBL/GenBank/DDBJ whole genome shotgun (WGS) entry which is preliminary data.</text>
</comment>
<organism evidence="1 2">
    <name type="scientific">Rathayibacter rathayi</name>
    <name type="common">Corynebacterium rathayi</name>
    <dbReference type="NCBI Taxonomy" id="33887"/>
    <lineage>
        <taxon>Bacteria</taxon>
        <taxon>Bacillati</taxon>
        <taxon>Actinomycetota</taxon>
        <taxon>Actinomycetes</taxon>
        <taxon>Micrococcales</taxon>
        <taxon>Microbacteriaceae</taxon>
        <taxon>Rathayibacter</taxon>
    </lineage>
</organism>
<name>A0ABX5AGN9_RATRA</name>
<proteinExistence type="predicted"/>
<keyword evidence="2" id="KW-1185">Reference proteome</keyword>
<evidence type="ECO:0000313" key="2">
    <source>
        <dbReference type="Proteomes" id="UP000239698"/>
    </source>
</evidence>
<dbReference type="EMBL" id="PSVT01000003">
    <property type="protein sequence ID" value="PPH79322.1"/>
    <property type="molecule type" value="Genomic_DNA"/>
</dbReference>